<evidence type="ECO:0000256" key="6">
    <source>
        <dbReference type="ARBA" id="ARBA00022723"/>
    </source>
</evidence>
<evidence type="ECO:0000256" key="8">
    <source>
        <dbReference type="ARBA" id="ARBA00022786"/>
    </source>
</evidence>
<keyword evidence="15" id="KW-0732">Signal</keyword>
<evidence type="ECO:0000313" key="17">
    <source>
        <dbReference type="EMBL" id="GAM40253.1"/>
    </source>
</evidence>
<dbReference type="GO" id="GO:0006511">
    <property type="term" value="P:ubiquitin-dependent protein catabolic process"/>
    <property type="evidence" value="ECO:0007669"/>
    <property type="project" value="TreeGrafter"/>
</dbReference>
<keyword evidence="4" id="KW-0808">Transferase</keyword>
<name>A0A0B8MYF8_TALPI</name>
<evidence type="ECO:0000256" key="12">
    <source>
        <dbReference type="PROSITE-ProRule" id="PRU00175"/>
    </source>
</evidence>
<dbReference type="GO" id="GO:0016567">
    <property type="term" value="P:protein ubiquitination"/>
    <property type="evidence" value="ECO:0007669"/>
    <property type="project" value="TreeGrafter"/>
</dbReference>
<feature type="region of interest" description="Disordered" evidence="13">
    <location>
        <begin position="307"/>
        <end position="367"/>
    </location>
</feature>
<dbReference type="GO" id="GO:0008270">
    <property type="term" value="F:zinc ion binding"/>
    <property type="evidence" value="ECO:0007669"/>
    <property type="project" value="UniProtKB-KW"/>
</dbReference>
<evidence type="ECO:0000256" key="11">
    <source>
        <dbReference type="ARBA" id="ARBA00023136"/>
    </source>
</evidence>
<evidence type="ECO:0000256" key="5">
    <source>
        <dbReference type="ARBA" id="ARBA00022692"/>
    </source>
</evidence>
<proteinExistence type="predicted"/>
<evidence type="ECO:0000256" key="10">
    <source>
        <dbReference type="ARBA" id="ARBA00022989"/>
    </source>
</evidence>
<keyword evidence="6" id="KW-0479">Metal-binding</keyword>
<evidence type="ECO:0000256" key="4">
    <source>
        <dbReference type="ARBA" id="ARBA00022679"/>
    </source>
</evidence>
<evidence type="ECO:0000256" key="14">
    <source>
        <dbReference type="SAM" id="Phobius"/>
    </source>
</evidence>
<feature type="compositionally biased region" description="Basic and acidic residues" evidence="13">
    <location>
        <begin position="313"/>
        <end position="341"/>
    </location>
</feature>
<dbReference type="EMBL" id="DF933834">
    <property type="protein sequence ID" value="GAM40253.1"/>
    <property type="molecule type" value="Genomic_DNA"/>
</dbReference>
<keyword evidence="5 14" id="KW-0812">Transmembrane</keyword>
<evidence type="ECO:0000256" key="9">
    <source>
        <dbReference type="ARBA" id="ARBA00022833"/>
    </source>
</evidence>
<feature type="domain" description="RING-type" evidence="16">
    <location>
        <begin position="369"/>
        <end position="411"/>
    </location>
</feature>
<feature type="transmembrane region" description="Helical" evidence="14">
    <location>
        <begin position="229"/>
        <end position="251"/>
    </location>
</feature>
<dbReference type="GO" id="GO:0061630">
    <property type="term" value="F:ubiquitin protein ligase activity"/>
    <property type="evidence" value="ECO:0007669"/>
    <property type="project" value="UniProtKB-EC"/>
</dbReference>
<dbReference type="SUPFAM" id="SSF57850">
    <property type="entry name" value="RING/U-box"/>
    <property type="match status" value="1"/>
</dbReference>
<keyword evidence="11 14" id="KW-0472">Membrane</keyword>
<feature type="region of interest" description="Disordered" evidence="13">
    <location>
        <begin position="485"/>
        <end position="533"/>
    </location>
</feature>
<dbReference type="CDD" id="cd16454">
    <property type="entry name" value="RING-H2_PA-TM-RING"/>
    <property type="match status" value="1"/>
</dbReference>
<keyword evidence="9" id="KW-0862">Zinc</keyword>
<protein>
    <recommendedName>
        <fullName evidence="3">RING-type E3 ubiquitin transferase</fullName>
        <ecNumber evidence="3">2.3.2.27</ecNumber>
    </recommendedName>
</protein>
<accession>A0A0B8MYF8</accession>
<evidence type="ECO:0000259" key="16">
    <source>
        <dbReference type="PROSITE" id="PS50089"/>
    </source>
</evidence>
<evidence type="ECO:0000256" key="7">
    <source>
        <dbReference type="ARBA" id="ARBA00022771"/>
    </source>
</evidence>
<evidence type="ECO:0000313" key="18">
    <source>
        <dbReference type="Proteomes" id="UP000053095"/>
    </source>
</evidence>
<dbReference type="PANTHER" id="PTHR45977:SF4">
    <property type="entry name" value="RING-TYPE DOMAIN-CONTAINING PROTEIN"/>
    <property type="match status" value="1"/>
</dbReference>
<comment type="subcellular location">
    <subcellularLocation>
        <location evidence="2">Membrane</location>
        <topology evidence="2">Multi-pass membrane protein</topology>
    </subcellularLocation>
</comment>
<dbReference type="PROSITE" id="PS50089">
    <property type="entry name" value="ZF_RING_2"/>
    <property type="match status" value="1"/>
</dbReference>
<evidence type="ECO:0000256" key="1">
    <source>
        <dbReference type="ARBA" id="ARBA00000900"/>
    </source>
</evidence>
<evidence type="ECO:0000256" key="3">
    <source>
        <dbReference type="ARBA" id="ARBA00012483"/>
    </source>
</evidence>
<feature type="chain" id="PRO_5002135875" description="RING-type E3 ubiquitin transferase" evidence="15">
    <location>
        <begin position="21"/>
        <end position="533"/>
    </location>
</feature>
<keyword evidence="10 14" id="KW-1133">Transmembrane helix</keyword>
<feature type="signal peptide" evidence="15">
    <location>
        <begin position="1"/>
        <end position="20"/>
    </location>
</feature>
<dbReference type="EC" id="2.3.2.27" evidence="3"/>
<evidence type="ECO:0000256" key="15">
    <source>
        <dbReference type="SAM" id="SignalP"/>
    </source>
</evidence>
<dbReference type="SMART" id="SM00184">
    <property type="entry name" value="RING"/>
    <property type="match status" value="1"/>
</dbReference>
<dbReference type="InterPro" id="IPR013083">
    <property type="entry name" value="Znf_RING/FYVE/PHD"/>
</dbReference>
<reference evidence="18" key="1">
    <citation type="journal article" date="2015" name="Genome Announc.">
        <title>Draft genome sequence of Talaromyces cellulolyticus strain Y-94, a source of lignocellulosic biomass-degrading enzymes.</title>
        <authorList>
            <person name="Fujii T."/>
            <person name="Koike H."/>
            <person name="Sawayama S."/>
            <person name="Yano S."/>
            <person name="Inoue H."/>
        </authorList>
    </citation>
    <scope>NUCLEOTIDE SEQUENCE [LARGE SCALE GENOMIC DNA]</scope>
    <source>
        <strain evidence="18">Y-94</strain>
    </source>
</reference>
<keyword evidence="7 12" id="KW-0863">Zinc-finger</keyword>
<dbReference type="InterPro" id="IPR001841">
    <property type="entry name" value="Znf_RING"/>
</dbReference>
<dbReference type="Pfam" id="PF13639">
    <property type="entry name" value="zf-RING_2"/>
    <property type="match status" value="1"/>
</dbReference>
<keyword evidence="18" id="KW-1185">Reference proteome</keyword>
<sequence length="533" mass="57012">MISFCPHLLFLLLLVSSVAASNSVTASPTNDTNALTQQFGSLRFFLSATTNSSVNEVNLAPLTSTLATLDYSSFQCVLPSADIRQRFSIQGALYQTTASNTASITTQNIALISCDPSAYTGYLHVAETVSAVVSLSSGPPAAVILYSLQSNHCNYTVNDPTVSYTNVFTVVNSTASQLFLSQLSNINTTATADINADMSTSSSASTFGNTTTTGSGGTVSGSTTAVAMIILYTITGIITALFLGIIITGAVRAHRHPERYGPRNVTGRPRQSRARGIARAMLETIPIVKFGDKEDGVDAAKRDLEMASSTHTAESHDTTPEPSPMHEADPQPEADHHDHVTDAAAATTATTAAAAATTPAPADAGNNNCPICTDDFVKGQDVRLLPCGHQFHPDCIDPWLINVSGTCPLCRIDLNPAASTETAENSETAHEEGEITSQTADAVEPSNNQTNSNRHSRGLAGYLSDIRHARNAPVEERIEALRRLRESHQQQQERNGDESATAEESQGRRRHLAMRLRDRFRVRTRQHGSESSP</sequence>
<evidence type="ECO:0000256" key="2">
    <source>
        <dbReference type="ARBA" id="ARBA00004141"/>
    </source>
</evidence>
<dbReference type="PANTHER" id="PTHR45977">
    <property type="entry name" value="TARGET OF ERK KINASE MPK-1"/>
    <property type="match status" value="1"/>
</dbReference>
<dbReference type="Gene3D" id="3.30.40.10">
    <property type="entry name" value="Zinc/RING finger domain, C3HC4 (zinc finger)"/>
    <property type="match status" value="1"/>
</dbReference>
<evidence type="ECO:0000256" key="13">
    <source>
        <dbReference type="SAM" id="MobiDB-lite"/>
    </source>
</evidence>
<comment type="catalytic activity">
    <reaction evidence="1">
        <text>S-ubiquitinyl-[E2 ubiquitin-conjugating enzyme]-L-cysteine + [acceptor protein]-L-lysine = [E2 ubiquitin-conjugating enzyme]-L-cysteine + N(6)-ubiquitinyl-[acceptor protein]-L-lysine.</text>
        <dbReference type="EC" id="2.3.2.27"/>
    </reaction>
</comment>
<feature type="compositionally biased region" description="Low complexity" evidence="13">
    <location>
        <begin position="342"/>
        <end position="364"/>
    </location>
</feature>
<gene>
    <name evidence="17" type="ORF">TCE0_038f12456</name>
</gene>
<organism evidence="17 18">
    <name type="scientific">Talaromyces pinophilus</name>
    <name type="common">Penicillium pinophilum</name>
    <dbReference type="NCBI Taxonomy" id="128442"/>
    <lineage>
        <taxon>Eukaryota</taxon>
        <taxon>Fungi</taxon>
        <taxon>Dikarya</taxon>
        <taxon>Ascomycota</taxon>
        <taxon>Pezizomycotina</taxon>
        <taxon>Eurotiomycetes</taxon>
        <taxon>Eurotiomycetidae</taxon>
        <taxon>Eurotiales</taxon>
        <taxon>Trichocomaceae</taxon>
        <taxon>Talaromyces</taxon>
        <taxon>Talaromyces sect. Talaromyces</taxon>
    </lineage>
</organism>
<dbReference type="GO" id="GO:0016020">
    <property type="term" value="C:membrane"/>
    <property type="evidence" value="ECO:0007669"/>
    <property type="project" value="UniProtKB-SubCell"/>
</dbReference>
<feature type="region of interest" description="Disordered" evidence="13">
    <location>
        <begin position="421"/>
        <end position="457"/>
    </location>
</feature>
<dbReference type="AlphaFoldDB" id="A0A0B8MYF8"/>
<keyword evidence="8" id="KW-0833">Ubl conjugation pathway</keyword>
<dbReference type="Proteomes" id="UP000053095">
    <property type="component" value="Unassembled WGS sequence"/>
</dbReference>
<feature type="compositionally biased region" description="Polar residues" evidence="13">
    <location>
        <begin position="435"/>
        <end position="453"/>
    </location>
</feature>